<gene>
    <name evidence="2" type="ORF">PACLA_8A047532</name>
</gene>
<name>A0A6S7I2J8_PARCT</name>
<comment type="caution">
    <text evidence="2">The sequence shown here is derived from an EMBL/GenBank/DDBJ whole genome shotgun (WGS) entry which is preliminary data.</text>
</comment>
<evidence type="ECO:0000313" key="3">
    <source>
        <dbReference type="Proteomes" id="UP001152795"/>
    </source>
</evidence>
<feature type="compositionally biased region" description="Basic and acidic residues" evidence="1">
    <location>
        <begin position="1"/>
        <end position="28"/>
    </location>
</feature>
<protein>
    <submittedName>
        <fullName evidence="2">Uncharacterized protein</fullName>
    </submittedName>
</protein>
<reference evidence="2" key="1">
    <citation type="submission" date="2020-04" db="EMBL/GenBank/DDBJ databases">
        <authorList>
            <person name="Alioto T."/>
            <person name="Alioto T."/>
            <person name="Gomez Garrido J."/>
        </authorList>
    </citation>
    <scope>NUCLEOTIDE SEQUENCE</scope>
    <source>
        <strain evidence="2">A484AB</strain>
    </source>
</reference>
<keyword evidence="3" id="KW-1185">Reference proteome</keyword>
<feature type="compositionally biased region" description="Basic and acidic residues" evidence="1">
    <location>
        <begin position="36"/>
        <end position="51"/>
    </location>
</feature>
<proteinExistence type="predicted"/>
<dbReference type="AlphaFoldDB" id="A0A6S7I2J8"/>
<accession>A0A6S7I2J8</accession>
<dbReference type="Proteomes" id="UP001152795">
    <property type="component" value="Unassembled WGS sequence"/>
</dbReference>
<feature type="region of interest" description="Disordered" evidence="1">
    <location>
        <begin position="1"/>
        <end position="51"/>
    </location>
</feature>
<evidence type="ECO:0000256" key="1">
    <source>
        <dbReference type="SAM" id="MobiDB-lite"/>
    </source>
</evidence>
<evidence type="ECO:0000313" key="2">
    <source>
        <dbReference type="EMBL" id="CAB4010693.1"/>
    </source>
</evidence>
<dbReference type="EMBL" id="CACRXK020006872">
    <property type="protein sequence ID" value="CAB4010693.1"/>
    <property type="molecule type" value="Genomic_DNA"/>
</dbReference>
<sequence length="102" mass="11890">MIGKQKQELQELHKSINNDINEQKEMKNDFSQTKSKFQEKDSEQDSKMESMKERIATLEAEKMLYSQMIAKEENRANGLLKTDNRFIFVLLLTTAGLPHVLN</sequence>
<organism evidence="2 3">
    <name type="scientific">Paramuricea clavata</name>
    <name type="common">Red gorgonian</name>
    <name type="synonym">Violescent sea-whip</name>
    <dbReference type="NCBI Taxonomy" id="317549"/>
    <lineage>
        <taxon>Eukaryota</taxon>
        <taxon>Metazoa</taxon>
        <taxon>Cnidaria</taxon>
        <taxon>Anthozoa</taxon>
        <taxon>Octocorallia</taxon>
        <taxon>Malacalcyonacea</taxon>
        <taxon>Plexauridae</taxon>
        <taxon>Paramuricea</taxon>
    </lineage>
</organism>